<evidence type="ECO:0000256" key="3">
    <source>
        <dbReference type="SAM" id="SignalP"/>
    </source>
</evidence>
<keyword evidence="2" id="KW-0472">Membrane</keyword>
<evidence type="ECO:0000313" key="5">
    <source>
        <dbReference type="Proteomes" id="UP000184383"/>
    </source>
</evidence>
<sequence length="310" mass="32918">MGRLCTSSAWVLTFLLTLSLFPSPSIQKNCTYPDGTVAANYYPCDPNASKSACCLENEVCLTSGLCFGGAGLPYRGACYGGWTDTNICPDYCKDMEGSTNRFVNIWPCEGLGRDAPNAFWCGNNGGVPCNTTSDTGPDNGAMITLGLLHDSFIYKTVATAVPTSGATSTTSIPSGTVTSRETSSTAPVVTDCPADTSSSTPAEEDTGKLVAVGAGVGAPLFIMAMIMGGWAFRERAKRRTMVKQMEEYNAAAAAASAARYAHPDHRRQNYIAELQAEPAEMPATEIDAELDASGRKSIRTSLRTSFRTKR</sequence>
<dbReference type="Proteomes" id="UP000184383">
    <property type="component" value="Unassembled WGS sequence"/>
</dbReference>
<feature type="signal peptide" evidence="3">
    <location>
        <begin position="1"/>
        <end position="27"/>
    </location>
</feature>
<name>A0A1L9RUW7_ASPWE</name>
<proteinExistence type="predicted"/>
<dbReference type="VEuPathDB" id="FungiDB:ASPWEDRAFT_180212"/>
<feature type="region of interest" description="Disordered" evidence="1">
    <location>
        <begin position="164"/>
        <end position="204"/>
    </location>
</feature>
<evidence type="ECO:0000256" key="2">
    <source>
        <dbReference type="SAM" id="Phobius"/>
    </source>
</evidence>
<keyword evidence="5" id="KW-1185">Reference proteome</keyword>
<evidence type="ECO:0008006" key="6">
    <source>
        <dbReference type="Google" id="ProtNLM"/>
    </source>
</evidence>
<keyword evidence="2" id="KW-0812">Transmembrane</keyword>
<keyword evidence="2" id="KW-1133">Transmembrane helix</keyword>
<reference evidence="5" key="1">
    <citation type="journal article" date="2017" name="Genome Biol.">
        <title>Comparative genomics reveals high biological diversity and specific adaptations in the industrially and medically important fungal genus Aspergillus.</title>
        <authorList>
            <person name="de Vries R.P."/>
            <person name="Riley R."/>
            <person name="Wiebenga A."/>
            <person name="Aguilar-Osorio G."/>
            <person name="Amillis S."/>
            <person name="Uchima C.A."/>
            <person name="Anderluh G."/>
            <person name="Asadollahi M."/>
            <person name="Askin M."/>
            <person name="Barry K."/>
            <person name="Battaglia E."/>
            <person name="Bayram O."/>
            <person name="Benocci T."/>
            <person name="Braus-Stromeyer S.A."/>
            <person name="Caldana C."/>
            <person name="Canovas D."/>
            <person name="Cerqueira G.C."/>
            <person name="Chen F."/>
            <person name="Chen W."/>
            <person name="Choi C."/>
            <person name="Clum A."/>
            <person name="Dos Santos R.A."/>
            <person name="Damasio A.R."/>
            <person name="Diallinas G."/>
            <person name="Emri T."/>
            <person name="Fekete E."/>
            <person name="Flipphi M."/>
            <person name="Freyberg S."/>
            <person name="Gallo A."/>
            <person name="Gournas C."/>
            <person name="Habgood R."/>
            <person name="Hainaut M."/>
            <person name="Harispe M.L."/>
            <person name="Henrissat B."/>
            <person name="Hilden K.S."/>
            <person name="Hope R."/>
            <person name="Hossain A."/>
            <person name="Karabika E."/>
            <person name="Karaffa L."/>
            <person name="Karanyi Z."/>
            <person name="Krasevec N."/>
            <person name="Kuo A."/>
            <person name="Kusch H."/>
            <person name="LaButti K."/>
            <person name="Lagendijk E.L."/>
            <person name="Lapidus A."/>
            <person name="Levasseur A."/>
            <person name="Lindquist E."/>
            <person name="Lipzen A."/>
            <person name="Logrieco A.F."/>
            <person name="MacCabe A."/>
            <person name="Maekelae M.R."/>
            <person name="Malavazi I."/>
            <person name="Melin P."/>
            <person name="Meyer V."/>
            <person name="Mielnichuk N."/>
            <person name="Miskei M."/>
            <person name="Molnar A.P."/>
            <person name="Mule G."/>
            <person name="Ngan C.Y."/>
            <person name="Orejas M."/>
            <person name="Orosz E."/>
            <person name="Ouedraogo J.P."/>
            <person name="Overkamp K.M."/>
            <person name="Park H.-S."/>
            <person name="Perrone G."/>
            <person name="Piumi F."/>
            <person name="Punt P.J."/>
            <person name="Ram A.F."/>
            <person name="Ramon A."/>
            <person name="Rauscher S."/>
            <person name="Record E."/>
            <person name="Riano-Pachon D.M."/>
            <person name="Robert V."/>
            <person name="Roehrig J."/>
            <person name="Ruller R."/>
            <person name="Salamov A."/>
            <person name="Salih N.S."/>
            <person name="Samson R.A."/>
            <person name="Sandor E."/>
            <person name="Sanguinetti M."/>
            <person name="Schuetze T."/>
            <person name="Sepcic K."/>
            <person name="Shelest E."/>
            <person name="Sherlock G."/>
            <person name="Sophianopoulou V."/>
            <person name="Squina F.M."/>
            <person name="Sun H."/>
            <person name="Susca A."/>
            <person name="Todd R.B."/>
            <person name="Tsang A."/>
            <person name="Unkles S.E."/>
            <person name="van de Wiele N."/>
            <person name="van Rossen-Uffink D."/>
            <person name="Oliveira J.V."/>
            <person name="Vesth T.C."/>
            <person name="Visser J."/>
            <person name="Yu J.-H."/>
            <person name="Zhou M."/>
            <person name="Andersen M.R."/>
            <person name="Archer D.B."/>
            <person name="Baker S.E."/>
            <person name="Benoit I."/>
            <person name="Brakhage A.A."/>
            <person name="Braus G.H."/>
            <person name="Fischer R."/>
            <person name="Frisvad J.C."/>
            <person name="Goldman G.H."/>
            <person name="Houbraken J."/>
            <person name="Oakley B."/>
            <person name="Pocsi I."/>
            <person name="Scazzocchio C."/>
            <person name="Seiboth B."/>
            <person name="vanKuyk P.A."/>
            <person name="Wortman J."/>
            <person name="Dyer P.S."/>
            <person name="Grigoriev I.V."/>
        </authorList>
    </citation>
    <scope>NUCLEOTIDE SEQUENCE [LARGE SCALE GENOMIC DNA]</scope>
    <source>
        <strain evidence="5">DTO 134E9</strain>
    </source>
</reference>
<dbReference type="RefSeq" id="XP_040692369.1">
    <property type="nucleotide sequence ID" value="XM_040831829.1"/>
</dbReference>
<dbReference type="EMBL" id="KV878210">
    <property type="protein sequence ID" value="OJJ38693.1"/>
    <property type="molecule type" value="Genomic_DNA"/>
</dbReference>
<feature type="transmembrane region" description="Helical" evidence="2">
    <location>
        <begin position="209"/>
        <end position="232"/>
    </location>
</feature>
<dbReference type="OrthoDB" id="5215637at2759"/>
<accession>A0A1L9RUW7</accession>
<dbReference type="AlphaFoldDB" id="A0A1L9RUW7"/>
<keyword evidence="3" id="KW-0732">Signal</keyword>
<protein>
    <recommendedName>
        <fullName evidence="6">Mid2 domain-containing protein</fullName>
    </recommendedName>
</protein>
<dbReference type="GeneID" id="63747677"/>
<dbReference type="STRING" id="1073089.A0A1L9RUW7"/>
<gene>
    <name evidence="4" type="ORF">ASPWEDRAFT_180212</name>
</gene>
<organism evidence="4 5">
    <name type="scientific">Aspergillus wentii DTO 134E9</name>
    <dbReference type="NCBI Taxonomy" id="1073089"/>
    <lineage>
        <taxon>Eukaryota</taxon>
        <taxon>Fungi</taxon>
        <taxon>Dikarya</taxon>
        <taxon>Ascomycota</taxon>
        <taxon>Pezizomycotina</taxon>
        <taxon>Eurotiomycetes</taxon>
        <taxon>Eurotiomycetidae</taxon>
        <taxon>Eurotiales</taxon>
        <taxon>Aspergillaceae</taxon>
        <taxon>Aspergillus</taxon>
        <taxon>Aspergillus subgen. Cremei</taxon>
    </lineage>
</organism>
<evidence type="ECO:0000256" key="1">
    <source>
        <dbReference type="SAM" id="MobiDB-lite"/>
    </source>
</evidence>
<feature type="chain" id="PRO_5012431297" description="Mid2 domain-containing protein" evidence="3">
    <location>
        <begin position="28"/>
        <end position="310"/>
    </location>
</feature>
<evidence type="ECO:0000313" key="4">
    <source>
        <dbReference type="EMBL" id="OJJ38693.1"/>
    </source>
</evidence>
<feature type="compositionally biased region" description="Polar residues" evidence="1">
    <location>
        <begin position="164"/>
        <end position="187"/>
    </location>
</feature>